<dbReference type="GO" id="GO:0042124">
    <property type="term" value="F:1,3-beta-glucanosyltransferase activity"/>
    <property type="evidence" value="ECO:0007669"/>
    <property type="project" value="TreeGrafter"/>
</dbReference>
<dbReference type="GO" id="GO:0031505">
    <property type="term" value="P:fungal-type cell wall organization"/>
    <property type="evidence" value="ECO:0007669"/>
    <property type="project" value="UniProtKB-ARBA"/>
</dbReference>
<dbReference type="GO" id="GO:0071970">
    <property type="term" value="P:fungal-type cell wall (1-&gt;3)-beta-D-glucan biosynthetic process"/>
    <property type="evidence" value="ECO:0007669"/>
    <property type="project" value="TreeGrafter"/>
</dbReference>
<comment type="similarity">
    <text evidence="3 10">Belongs to the glycosyl hydrolase 72 family.</text>
</comment>
<dbReference type="GO" id="GO:0030445">
    <property type="term" value="C:yeast-form cell wall"/>
    <property type="evidence" value="ECO:0007669"/>
    <property type="project" value="UniProtKB-ARBA"/>
</dbReference>
<dbReference type="Pfam" id="PF07983">
    <property type="entry name" value="X8"/>
    <property type="match status" value="1"/>
</dbReference>
<evidence type="ECO:0000256" key="12">
    <source>
        <dbReference type="SAM" id="Phobius"/>
    </source>
</evidence>
<evidence type="ECO:0000256" key="2">
    <source>
        <dbReference type="ARBA" id="ARBA00004589"/>
    </source>
</evidence>
<evidence type="ECO:0000256" key="10">
    <source>
        <dbReference type="RuleBase" id="RU361209"/>
    </source>
</evidence>
<feature type="signal peptide" evidence="13">
    <location>
        <begin position="1"/>
        <end position="15"/>
    </location>
</feature>
<feature type="transmembrane region" description="Helical" evidence="12">
    <location>
        <begin position="533"/>
        <end position="551"/>
    </location>
</feature>
<evidence type="ECO:0000256" key="11">
    <source>
        <dbReference type="SAM" id="MobiDB-lite"/>
    </source>
</evidence>
<dbReference type="SMART" id="SM00768">
    <property type="entry name" value="X8"/>
    <property type="match status" value="1"/>
</dbReference>
<keyword evidence="16" id="KW-1185">Reference proteome</keyword>
<dbReference type="EC" id="2.4.1.-" evidence="10"/>
<evidence type="ECO:0000256" key="8">
    <source>
        <dbReference type="ARBA" id="ARBA00023180"/>
    </source>
</evidence>
<comment type="function">
    <text evidence="10">Splits internally a 1,3-beta-glucan molecule and transfers the newly generated reducing end (the donor) to the non-reducing end of another 1,3-beta-glucan molecule (the acceptor) forming a 1,3-beta linkage, resulting in the elongation of 1,3-beta-glucan chains in the cell wall.</text>
</comment>
<dbReference type="GO" id="GO:0005886">
    <property type="term" value="C:plasma membrane"/>
    <property type="evidence" value="ECO:0007669"/>
    <property type="project" value="UniProtKB-SubCell"/>
</dbReference>
<keyword evidence="12" id="KW-0812">Transmembrane</keyword>
<dbReference type="Gene3D" id="1.20.58.1040">
    <property type="match status" value="1"/>
</dbReference>
<dbReference type="InterPro" id="IPR017853">
    <property type="entry name" value="GH"/>
</dbReference>
<dbReference type="EMBL" id="SWFT01000123">
    <property type="protein sequence ID" value="KAA8899463.1"/>
    <property type="molecule type" value="Genomic_DNA"/>
</dbReference>
<dbReference type="InterPro" id="IPR012946">
    <property type="entry name" value="X8"/>
</dbReference>
<dbReference type="VEuPathDB" id="FungiDB:DIURU_004305"/>
<dbReference type="Proteomes" id="UP000449547">
    <property type="component" value="Unassembled WGS sequence"/>
</dbReference>
<reference evidence="15 16" key="1">
    <citation type="submission" date="2019-07" db="EMBL/GenBank/DDBJ databases">
        <title>Genome assembly of two rare yeast pathogens: Diutina rugosa and Trichomonascus ciferrii.</title>
        <authorList>
            <person name="Mixao V."/>
            <person name="Saus E."/>
            <person name="Hansen A."/>
            <person name="Lass-Flor C."/>
            <person name="Gabaldon T."/>
        </authorList>
    </citation>
    <scope>NUCLEOTIDE SEQUENCE [LARGE SCALE GENOMIC DNA]</scope>
    <source>
        <strain evidence="15 16">CBS 613</strain>
    </source>
</reference>
<keyword evidence="9 10" id="KW-0449">Lipoprotein</keyword>
<organism evidence="15 16">
    <name type="scientific">Diutina rugosa</name>
    <name type="common">Yeast</name>
    <name type="synonym">Candida rugosa</name>
    <dbReference type="NCBI Taxonomy" id="5481"/>
    <lineage>
        <taxon>Eukaryota</taxon>
        <taxon>Fungi</taxon>
        <taxon>Dikarya</taxon>
        <taxon>Ascomycota</taxon>
        <taxon>Saccharomycotina</taxon>
        <taxon>Pichiomycetes</taxon>
        <taxon>Debaryomycetaceae</taxon>
        <taxon>Diutina</taxon>
    </lineage>
</organism>
<evidence type="ECO:0000313" key="16">
    <source>
        <dbReference type="Proteomes" id="UP000449547"/>
    </source>
</evidence>
<keyword evidence="6 10" id="KW-0472">Membrane</keyword>
<dbReference type="RefSeq" id="XP_034010926.1">
    <property type="nucleotide sequence ID" value="XM_034157164.1"/>
</dbReference>
<dbReference type="GeneID" id="54782956"/>
<dbReference type="SUPFAM" id="SSF51445">
    <property type="entry name" value="(Trans)glycosidases"/>
    <property type="match status" value="1"/>
</dbReference>
<keyword evidence="10" id="KW-0808">Transferase</keyword>
<comment type="subcellular location">
    <subcellularLocation>
        <location evidence="1">Cell envelope</location>
    </subcellularLocation>
    <subcellularLocation>
        <location evidence="10">Cell membrane</location>
        <topology evidence="10">Lipid-anchor</topology>
        <topology evidence="10">GPI-anchor</topology>
    </subcellularLocation>
    <subcellularLocation>
        <location evidence="2">Membrane</location>
        <topology evidence="2">Lipid-anchor</topology>
        <topology evidence="2">GPI-anchor</topology>
    </subcellularLocation>
</comment>
<comment type="caution">
    <text evidence="15">The sequence shown here is derived from an EMBL/GenBank/DDBJ whole genome shotgun (WGS) entry which is preliminary data.</text>
</comment>
<evidence type="ECO:0000256" key="13">
    <source>
        <dbReference type="SAM" id="SignalP"/>
    </source>
</evidence>
<sequence>MKLLSTLALAASALALNPIEVVGNKFYDSKTGERFLMKGVAYQQNTANVTDGASFVDPLADGDACKRDVEYFKKLQTNTLRVYAVSGNQSHDDCMKTFSDAGIYIIADLSEPDLSINRANPEWNVKLFDRYKAVIDDLGKYDNVLGFFAGNEVSNAKNNTKASAFVKAAVRDSKKYIKDNQDKFGRYIPVGYSANDDEDIRVPIADYFACGDLDERADFFGINMYEWCGSTVNFETSGYKDRTEEYANLTIPVFFSEYGCNEGKGPRPFTEVGTIYSDKMTDVWSGGIVYMYFEEENNYGLVSVSNGKVSTLDDFNNLSSQMAKLSSQSYAPVASASASSEASNTLACPTIGANWKASSKLPPTPDSETCDCVVKSLECVVDDSVDEKNYGDLFDQVCGADIKACGAINTNAQTGNYGGVSFCSDKDKLSYVLNAYYQNQKKTKDACDWNGSAKIVTPSSDNSCKDKVSAAAQQTANASDTASDSSDSSSGSSKSGSASGSASGSSSSGAKSSSSSTKGSDAGAVKAMGKGELAGLMGLVTAFIGGVSFVIF</sequence>
<evidence type="ECO:0000256" key="5">
    <source>
        <dbReference type="ARBA" id="ARBA00022729"/>
    </source>
</evidence>
<name>A0A642UIC3_DIURU</name>
<evidence type="ECO:0000256" key="3">
    <source>
        <dbReference type="ARBA" id="ARBA00007528"/>
    </source>
</evidence>
<evidence type="ECO:0000256" key="1">
    <source>
        <dbReference type="ARBA" id="ARBA00004196"/>
    </source>
</evidence>
<evidence type="ECO:0000256" key="6">
    <source>
        <dbReference type="ARBA" id="ARBA00023136"/>
    </source>
</evidence>
<feature type="region of interest" description="Disordered" evidence="11">
    <location>
        <begin position="475"/>
        <end position="523"/>
    </location>
</feature>
<keyword evidence="8" id="KW-0325">Glycoprotein</keyword>
<accession>A0A642UIC3</accession>
<feature type="chain" id="PRO_5024953428" description="1,3-beta-glucanosyltransferase" evidence="13">
    <location>
        <begin position="16"/>
        <end position="552"/>
    </location>
</feature>
<keyword evidence="4 10" id="KW-0336">GPI-anchor</keyword>
<dbReference type="GO" id="GO:1903561">
    <property type="term" value="C:extracellular vesicle"/>
    <property type="evidence" value="ECO:0007669"/>
    <property type="project" value="UniProtKB-ARBA"/>
</dbReference>
<dbReference type="PANTHER" id="PTHR31468">
    <property type="entry name" value="1,3-BETA-GLUCANOSYLTRANSFERASE GAS1"/>
    <property type="match status" value="1"/>
</dbReference>
<dbReference type="AlphaFoldDB" id="A0A642UIC3"/>
<evidence type="ECO:0000256" key="9">
    <source>
        <dbReference type="ARBA" id="ARBA00023288"/>
    </source>
</evidence>
<feature type="compositionally biased region" description="Low complexity" evidence="11">
    <location>
        <begin position="478"/>
        <end position="523"/>
    </location>
</feature>
<dbReference type="GO" id="GO:0098552">
    <property type="term" value="C:side of membrane"/>
    <property type="evidence" value="ECO:0007669"/>
    <property type="project" value="UniProtKB-KW"/>
</dbReference>
<evidence type="ECO:0000313" key="15">
    <source>
        <dbReference type="EMBL" id="KAA8899463.1"/>
    </source>
</evidence>
<evidence type="ECO:0000256" key="7">
    <source>
        <dbReference type="ARBA" id="ARBA00023157"/>
    </source>
</evidence>
<feature type="domain" description="X8" evidence="14">
    <location>
        <begin position="377"/>
        <end position="466"/>
    </location>
</feature>
<evidence type="ECO:0000256" key="4">
    <source>
        <dbReference type="ARBA" id="ARBA00022622"/>
    </source>
</evidence>
<proteinExistence type="inferred from homology"/>
<dbReference type="PANTHER" id="PTHR31468:SF2">
    <property type="entry name" value="1,3-BETA-GLUCANOSYLTRANSFERASE GAS1"/>
    <property type="match status" value="1"/>
</dbReference>
<dbReference type="OMA" id="MTAYFNC"/>
<protein>
    <recommendedName>
        <fullName evidence="10">1,3-beta-glucanosyltransferase</fullName>
        <ecNumber evidence="10">2.4.1.-</ecNumber>
    </recommendedName>
</protein>
<keyword evidence="5 13" id="KW-0732">Signal</keyword>
<evidence type="ECO:0000259" key="14">
    <source>
        <dbReference type="SMART" id="SM00768"/>
    </source>
</evidence>
<dbReference type="FunFam" id="3.20.20.80:FF:000038">
    <property type="entry name" value="1,3-beta-glucanosyltransferase"/>
    <property type="match status" value="1"/>
</dbReference>
<gene>
    <name evidence="15" type="ORF">DIURU_004305</name>
</gene>
<dbReference type="Gene3D" id="3.20.20.80">
    <property type="entry name" value="Glycosidases"/>
    <property type="match status" value="1"/>
</dbReference>
<dbReference type="OrthoDB" id="421038at2759"/>
<keyword evidence="12" id="KW-1133">Transmembrane helix</keyword>
<dbReference type="Pfam" id="PF03198">
    <property type="entry name" value="Glyco_hydro_72"/>
    <property type="match status" value="1"/>
</dbReference>
<dbReference type="InterPro" id="IPR004886">
    <property type="entry name" value="Glucanosyltransferase"/>
</dbReference>
<keyword evidence="7" id="KW-1015">Disulfide bond</keyword>